<name>A0A136WIB5_9FIRM</name>
<dbReference type="Proteomes" id="UP000070539">
    <property type="component" value="Unassembled WGS sequence"/>
</dbReference>
<evidence type="ECO:0000313" key="4">
    <source>
        <dbReference type="EMBL" id="KXL54181.1"/>
    </source>
</evidence>
<keyword evidence="1" id="KW-0732">Signal</keyword>
<evidence type="ECO:0000256" key="1">
    <source>
        <dbReference type="SAM" id="SignalP"/>
    </source>
</evidence>
<sequence length="340" mass="37231">MALTVSFLFATSAFAHPPINVYVDSQAVSFDQAPIIINDRTLVPMRAIFQALGSEVSWYEPTKTVTSTKDGDSFVLVIGQTGLYKNGQLVYSMDVPAQIVNDRTMVPVRAIAEAFDAEVNWDSVGYVITIFSAEDATQNSYSTTVEAEDGTVVLSYKMSLAQSSNQYAAQMEKVLLAEAEELAKDFVNTYGAKAKKDYEGAKAAGNSFAPYYSVGSYEITREDSALVSFYGTSTGYTGGSETVRSCSSHTFSAKNGKEQKLSDLIDDSQKEIEAFWSTSFGTLIDEKPTGFYSDAKKRLEKCMDKVGFYLTADGIAFYLPPETIAPKEAGIISFTMKYEF</sequence>
<evidence type="ECO:0000259" key="3">
    <source>
        <dbReference type="Pfam" id="PF11738"/>
    </source>
</evidence>
<keyword evidence="6" id="KW-1185">Reference proteome</keyword>
<dbReference type="STRING" id="36847.CLNEO_02820"/>
<organism evidence="5 6">
    <name type="scientific">Anaerotignum neopropionicum</name>
    <dbReference type="NCBI Taxonomy" id="36847"/>
    <lineage>
        <taxon>Bacteria</taxon>
        <taxon>Bacillati</taxon>
        <taxon>Bacillota</taxon>
        <taxon>Clostridia</taxon>
        <taxon>Lachnospirales</taxon>
        <taxon>Anaerotignaceae</taxon>
        <taxon>Anaerotignum</taxon>
    </lineage>
</organism>
<dbReference type="Gene3D" id="3.30.457.10">
    <property type="entry name" value="Copper amine oxidase-like, N-terminal domain"/>
    <property type="match status" value="1"/>
</dbReference>
<dbReference type="InterPro" id="IPR036582">
    <property type="entry name" value="Mao_N_sf"/>
</dbReference>
<feature type="domain" description="Copper amine oxidase-like N-terminal" evidence="2">
    <location>
        <begin position="23"/>
        <end position="129"/>
    </location>
</feature>
<evidence type="ECO:0000259" key="2">
    <source>
        <dbReference type="Pfam" id="PF07833"/>
    </source>
</evidence>
<accession>A0A136WIB5</accession>
<evidence type="ECO:0000313" key="5">
    <source>
        <dbReference type="EMBL" id="KXL54306.1"/>
    </source>
</evidence>
<dbReference type="InterPro" id="IPR037126">
    <property type="entry name" value="PdaC/RsiV-like_sf"/>
</dbReference>
<dbReference type="SUPFAM" id="SSF55383">
    <property type="entry name" value="Copper amine oxidase, domain N"/>
    <property type="match status" value="1"/>
</dbReference>
<feature type="chain" id="PRO_5038211896" description="Copper amine oxidase-like N-terminal domain-containing protein" evidence="1">
    <location>
        <begin position="16"/>
        <end position="340"/>
    </location>
</feature>
<feature type="signal peptide" evidence="1">
    <location>
        <begin position="1"/>
        <end position="15"/>
    </location>
</feature>
<protein>
    <recommendedName>
        <fullName evidence="7">Copper amine oxidase-like N-terminal domain-containing protein</fullName>
    </recommendedName>
</protein>
<gene>
    <name evidence="4" type="ORF">CLNEO_02820</name>
    <name evidence="5" type="ORF">CLNEO_04110</name>
</gene>
<feature type="domain" description="DUF3298" evidence="3">
    <location>
        <begin position="307"/>
        <end position="339"/>
    </location>
</feature>
<dbReference type="InterPro" id="IPR021729">
    <property type="entry name" value="DUF3298"/>
</dbReference>
<dbReference type="Pfam" id="PF07833">
    <property type="entry name" value="Cu_amine_oxidN1"/>
    <property type="match status" value="1"/>
</dbReference>
<dbReference type="Gene3D" id="3.30.565.40">
    <property type="entry name" value="Fervidobacterium nodosum Rt17-B1 like"/>
    <property type="match status" value="1"/>
</dbReference>
<dbReference type="EMBL" id="LRVM01000001">
    <property type="protein sequence ID" value="KXL54306.1"/>
    <property type="molecule type" value="Genomic_DNA"/>
</dbReference>
<proteinExistence type="predicted"/>
<reference evidence="5 6" key="1">
    <citation type="submission" date="2016-01" db="EMBL/GenBank/DDBJ databases">
        <title>Genome sequence of Clostridium neopropionicum X4, DSM-3847.</title>
        <authorList>
            <person name="Poehlein A."/>
            <person name="Beck M.H."/>
            <person name="Bengelsdorf F.R."/>
            <person name="Daniel R."/>
            <person name="Duerre P."/>
        </authorList>
    </citation>
    <scope>NUCLEOTIDE SEQUENCE [LARGE SCALE GENOMIC DNA]</scope>
    <source>
        <strain evidence="5 6">DSM-3847</strain>
    </source>
</reference>
<dbReference type="InterPro" id="IPR012854">
    <property type="entry name" value="Cu_amine_oxidase-like_N"/>
</dbReference>
<dbReference type="Gene3D" id="3.90.640.20">
    <property type="entry name" value="Heat-shock cognate protein, ATPase"/>
    <property type="match status" value="1"/>
</dbReference>
<evidence type="ECO:0000313" key="6">
    <source>
        <dbReference type="Proteomes" id="UP000070539"/>
    </source>
</evidence>
<dbReference type="AlphaFoldDB" id="A0A136WIB5"/>
<comment type="caution">
    <text evidence="5">The sequence shown here is derived from an EMBL/GenBank/DDBJ whole genome shotgun (WGS) entry which is preliminary data.</text>
</comment>
<dbReference type="EMBL" id="LRVM01000001">
    <property type="protein sequence ID" value="KXL54181.1"/>
    <property type="molecule type" value="Genomic_DNA"/>
</dbReference>
<dbReference type="Pfam" id="PF11738">
    <property type="entry name" value="DUF3298"/>
    <property type="match status" value="1"/>
</dbReference>
<evidence type="ECO:0008006" key="7">
    <source>
        <dbReference type="Google" id="ProtNLM"/>
    </source>
</evidence>